<dbReference type="EMBL" id="NIDE01000001">
    <property type="protein sequence ID" value="OWK47352.1"/>
    <property type="molecule type" value="Genomic_DNA"/>
</dbReference>
<gene>
    <name evidence="1" type="ORF">FRUB_01051</name>
</gene>
<organism evidence="1 2">
    <name type="scientific">Fimbriiglobus ruber</name>
    <dbReference type="NCBI Taxonomy" id="1908690"/>
    <lineage>
        <taxon>Bacteria</taxon>
        <taxon>Pseudomonadati</taxon>
        <taxon>Planctomycetota</taxon>
        <taxon>Planctomycetia</taxon>
        <taxon>Gemmatales</taxon>
        <taxon>Gemmataceae</taxon>
        <taxon>Fimbriiglobus</taxon>
    </lineage>
</organism>
<accession>A0A225E186</accession>
<evidence type="ECO:0000313" key="1">
    <source>
        <dbReference type="EMBL" id="OWK47352.1"/>
    </source>
</evidence>
<reference evidence="2" key="1">
    <citation type="submission" date="2017-06" db="EMBL/GenBank/DDBJ databases">
        <title>Genome analysis of Fimbriiglobus ruber SP5, the first member of the order Planctomycetales with confirmed chitinolytic capability.</title>
        <authorList>
            <person name="Ravin N.V."/>
            <person name="Rakitin A.L."/>
            <person name="Ivanova A.A."/>
            <person name="Beletsky A.V."/>
            <person name="Kulichevskaya I.S."/>
            <person name="Mardanov A.V."/>
            <person name="Dedysh S.N."/>
        </authorList>
    </citation>
    <scope>NUCLEOTIDE SEQUENCE [LARGE SCALE GENOMIC DNA]</scope>
    <source>
        <strain evidence="2">SP5</strain>
    </source>
</reference>
<protein>
    <submittedName>
        <fullName evidence="1">Uncharacterized protein</fullName>
    </submittedName>
</protein>
<sequence>MLEYSIPFFGRTRFTTTDLLLALSARERAADTFPQPCSQVLVFNHGA</sequence>
<dbReference type="AlphaFoldDB" id="A0A225E186"/>
<comment type="caution">
    <text evidence="1">The sequence shown here is derived from an EMBL/GenBank/DDBJ whole genome shotgun (WGS) entry which is preliminary data.</text>
</comment>
<proteinExistence type="predicted"/>
<name>A0A225E186_9BACT</name>
<dbReference type="Proteomes" id="UP000214646">
    <property type="component" value="Unassembled WGS sequence"/>
</dbReference>
<evidence type="ECO:0000313" key="2">
    <source>
        <dbReference type="Proteomes" id="UP000214646"/>
    </source>
</evidence>
<keyword evidence="2" id="KW-1185">Reference proteome</keyword>